<dbReference type="PROSITE" id="PS51257">
    <property type="entry name" value="PROKAR_LIPOPROTEIN"/>
    <property type="match status" value="1"/>
</dbReference>
<dbReference type="Proteomes" id="UP000194137">
    <property type="component" value="Chromosome"/>
</dbReference>
<organism evidence="3 4">
    <name type="scientific">Pseudorhodoplanes sinuspersici</name>
    <dbReference type="NCBI Taxonomy" id="1235591"/>
    <lineage>
        <taxon>Bacteria</taxon>
        <taxon>Pseudomonadati</taxon>
        <taxon>Pseudomonadota</taxon>
        <taxon>Alphaproteobacteria</taxon>
        <taxon>Hyphomicrobiales</taxon>
        <taxon>Pseudorhodoplanes</taxon>
    </lineage>
</organism>
<evidence type="ECO:0000313" key="3">
    <source>
        <dbReference type="EMBL" id="ARP98931.1"/>
    </source>
</evidence>
<protein>
    <submittedName>
        <fullName evidence="3">Uncharacterized protein</fullName>
    </submittedName>
</protein>
<evidence type="ECO:0000256" key="1">
    <source>
        <dbReference type="SAM" id="MobiDB-lite"/>
    </source>
</evidence>
<dbReference type="KEGG" id="psin:CAK95_07435"/>
<dbReference type="AlphaFoldDB" id="A0A1W6ZNI9"/>
<proteinExistence type="predicted"/>
<gene>
    <name evidence="3" type="ORF">CAK95_07435</name>
</gene>
<feature type="chain" id="PRO_5012484419" evidence="2">
    <location>
        <begin position="29"/>
        <end position="161"/>
    </location>
</feature>
<reference evidence="3 4" key="1">
    <citation type="submission" date="2017-05" db="EMBL/GenBank/DDBJ databases">
        <title>Full genome sequence of Pseudorhodoplanes sinuspersici.</title>
        <authorList>
            <person name="Dastgheib S.M.M."/>
            <person name="Shavandi M."/>
            <person name="Tirandaz H."/>
        </authorList>
    </citation>
    <scope>NUCLEOTIDE SEQUENCE [LARGE SCALE GENOMIC DNA]</scope>
    <source>
        <strain evidence="3 4">RIPI110</strain>
    </source>
</reference>
<dbReference type="EMBL" id="CP021112">
    <property type="protein sequence ID" value="ARP98931.1"/>
    <property type="molecule type" value="Genomic_DNA"/>
</dbReference>
<feature type="region of interest" description="Disordered" evidence="1">
    <location>
        <begin position="142"/>
        <end position="161"/>
    </location>
</feature>
<evidence type="ECO:0000256" key="2">
    <source>
        <dbReference type="SAM" id="SignalP"/>
    </source>
</evidence>
<feature type="signal peptide" evidence="2">
    <location>
        <begin position="1"/>
        <end position="28"/>
    </location>
</feature>
<name>A0A1W6ZNI9_9HYPH</name>
<keyword evidence="2" id="KW-0732">Signal</keyword>
<evidence type="ECO:0000313" key="4">
    <source>
        <dbReference type="Proteomes" id="UP000194137"/>
    </source>
</evidence>
<accession>A0A1W6ZNI9</accession>
<dbReference type="STRING" id="1235591.CAK95_07435"/>
<keyword evidence="4" id="KW-1185">Reference proteome</keyword>
<sequence>MRIFASRSYFMRLIALVILLASTQTALATGGFSCSIDDKVVNFEAAAVVSHSVGEQIPQVRAELEIRAPGTPDDLRKLDLSEHVTQKWYYDRDLKLRFYREREGDKAHGYVELVIQARRKKGQDETSYSGNYVLMVHDLGPAGGSEGKTTTRRGRVACSGE</sequence>